<gene>
    <name evidence="2" type="ORF">GSCOC_T00017847001</name>
</gene>
<sequence>MFSSAAALTPPLLGPPPPPAIFFSFFFSFRLLSSSNFLRSPLILKMSFHRLEEVNVGADKADKTLETSGLDPGPGWSDPEVSGGSADDGFWSSEEWLLRRWRGRRTPSEKSSSAERRLGWGKDGFRSIFQNSNSGELESVAVLEVLLLLALVQGESTGGGLVSSSTGSSIIPERNIRYGMVE</sequence>
<dbReference type="Proteomes" id="UP000295252">
    <property type="component" value="Chromosome XI"/>
</dbReference>
<organism evidence="2 3">
    <name type="scientific">Coffea canephora</name>
    <name type="common">Robusta coffee</name>
    <dbReference type="NCBI Taxonomy" id="49390"/>
    <lineage>
        <taxon>Eukaryota</taxon>
        <taxon>Viridiplantae</taxon>
        <taxon>Streptophyta</taxon>
        <taxon>Embryophyta</taxon>
        <taxon>Tracheophyta</taxon>
        <taxon>Spermatophyta</taxon>
        <taxon>Magnoliopsida</taxon>
        <taxon>eudicotyledons</taxon>
        <taxon>Gunneridae</taxon>
        <taxon>Pentapetalae</taxon>
        <taxon>asterids</taxon>
        <taxon>lamiids</taxon>
        <taxon>Gentianales</taxon>
        <taxon>Rubiaceae</taxon>
        <taxon>Ixoroideae</taxon>
        <taxon>Gardenieae complex</taxon>
        <taxon>Bertiereae - Coffeeae clade</taxon>
        <taxon>Coffeeae</taxon>
        <taxon>Coffea</taxon>
    </lineage>
</organism>
<dbReference type="EMBL" id="HG739096">
    <property type="protein sequence ID" value="CDP04452.1"/>
    <property type="molecule type" value="Genomic_DNA"/>
</dbReference>
<protein>
    <submittedName>
        <fullName evidence="2">Uncharacterized protein</fullName>
    </submittedName>
</protein>
<accession>A0A068U811</accession>
<name>A0A068U811_COFCA</name>
<evidence type="ECO:0000313" key="2">
    <source>
        <dbReference type="EMBL" id="CDP04452.1"/>
    </source>
</evidence>
<dbReference type="Gramene" id="CDP04452">
    <property type="protein sequence ID" value="CDP04452"/>
    <property type="gene ID" value="GSCOC_T00017847001"/>
</dbReference>
<evidence type="ECO:0000256" key="1">
    <source>
        <dbReference type="SAM" id="MobiDB-lite"/>
    </source>
</evidence>
<reference evidence="3" key="1">
    <citation type="journal article" date="2014" name="Science">
        <title>The coffee genome provides insight into the convergent evolution of caffeine biosynthesis.</title>
        <authorList>
            <person name="Denoeud F."/>
            <person name="Carretero-Paulet L."/>
            <person name="Dereeper A."/>
            <person name="Droc G."/>
            <person name="Guyot R."/>
            <person name="Pietrella M."/>
            <person name="Zheng C."/>
            <person name="Alberti A."/>
            <person name="Anthony F."/>
            <person name="Aprea G."/>
            <person name="Aury J.M."/>
            <person name="Bento P."/>
            <person name="Bernard M."/>
            <person name="Bocs S."/>
            <person name="Campa C."/>
            <person name="Cenci A."/>
            <person name="Combes M.C."/>
            <person name="Crouzillat D."/>
            <person name="Da Silva C."/>
            <person name="Daddiego L."/>
            <person name="De Bellis F."/>
            <person name="Dussert S."/>
            <person name="Garsmeur O."/>
            <person name="Gayraud T."/>
            <person name="Guignon V."/>
            <person name="Jahn K."/>
            <person name="Jamilloux V."/>
            <person name="Joet T."/>
            <person name="Labadie K."/>
            <person name="Lan T."/>
            <person name="Leclercq J."/>
            <person name="Lepelley M."/>
            <person name="Leroy T."/>
            <person name="Li L.T."/>
            <person name="Librado P."/>
            <person name="Lopez L."/>
            <person name="Munoz A."/>
            <person name="Noel B."/>
            <person name="Pallavicini A."/>
            <person name="Perrotta G."/>
            <person name="Poncet V."/>
            <person name="Pot D."/>
            <person name="Priyono X."/>
            <person name="Rigoreau M."/>
            <person name="Rouard M."/>
            <person name="Rozas J."/>
            <person name="Tranchant-Dubreuil C."/>
            <person name="VanBuren R."/>
            <person name="Zhang Q."/>
            <person name="Andrade A.C."/>
            <person name="Argout X."/>
            <person name="Bertrand B."/>
            <person name="de Kochko A."/>
            <person name="Graziosi G."/>
            <person name="Henry R.J."/>
            <person name="Jayarama X."/>
            <person name="Ming R."/>
            <person name="Nagai C."/>
            <person name="Rounsley S."/>
            <person name="Sankoff D."/>
            <person name="Giuliano G."/>
            <person name="Albert V.A."/>
            <person name="Wincker P."/>
            <person name="Lashermes P."/>
        </authorList>
    </citation>
    <scope>NUCLEOTIDE SEQUENCE [LARGE SCALE GENOMIC DNA]</scope>
    <source>
        <strain evidence="3">cv. DH200-94</strain>
    </source>
</reference>
<keyword evidence="3" id="KW-1185">Reference proteome</keyword>
<proteinExistence type="predicted"/>
<feature type="region of interest" description="Disordered" evidence="1">
    <location>
        <begin position="62"/>
        <end position="86"/>
    </location>
</feature>
<evidence type="ECO:0000313" key="3">
    <source>
        <dbReference type="Proteomes" id="UP000295252"/>
    </source>
</evidence>
<dbReference type="AlphaFoldDB" id="A0A068U811"/>
<dbReference type="InParanoid" id="A0A068U811"/>